<accession>F8FE49</accession>
<feature type="compositionally biased region" description="Polar residues" evidence="1">
    <location>
        <begin position="1"/>
        <end position="11"/>
    </location>
</feature>
<reference evidence="2 3" key="2">
    <citation type="journal article" date="2013" name="Genome Announc.">
        <title>Genome Sequence of Growth-Improving Paenibacillus mucilaginosus Strain KNP414.</title>
        <authorList>
            <person name="Lu J.J."/>
            <person name="Wang J.F."/>
            <person name="Hu X.F."/>
        </authorList>
    </citation>
    <scope>NUCLEOTIDE SEQUENCE [LARGE SCALE GENOMIC DNA]</scope>
    <source>
        <strain evidence="2 3">KNP414</strain>
    </source>
</reference>
<dbReference type="HOGENOM" id="CLU_3346756_0_0_9"/>
<name>F8FE49_PAEMK</name>
<dbReference type="Proteomes" id="UP000006620">
    <property type="component" value="Chromosome"/>
</dbReference>
<evidence type="ECO:0000313" key="2">
    <source>
        <dbReference type="EMBL" id="AEI43808.1"/>
    </source>
</evidence>
<dbReference type="AlphaFoldDB" id="F8FE49"/>
<evidence type="ECO:0000313" key="3">
    <source>
        <dbReference type="Proteomes" id="UP000006620"/>
    </source>
</evidence>
<reference evidence="3" key="1">
    <citation type="submission" date="2011-06" db="EMBL/GenBank/DDBJ databases">
        <title>Complete genome sequence of Paenibacillus mucilaginosus KNP414.</title>
        <authorList>
            <person name="Wang J."/>
            <person name="Hu S."/>
            <person name="Hu X."/>
            <person name="Zhang B."/>
            <person name="Dong D."/>
            <person name="Zhang S."/>
            <person name="Zhao K."/>
            <person name="Wu D."/>
        </authorList>
    </citation>
    <scope>NUCLEOTIDE SEQUENCE [LARGE SCALE GENOMIC DNA]</scope>
    <source>
        <strain evidence="3">KNP414</strain>
    </source>
</reference>
<gene>
    <name evidence="2" type="ordered locus">KNP414_05284</name>
</gene>
<organism evidence="2 3">
    <name type="scientific">Paenibacillus mucilaginosus (strain KNP414)</name>
    <dbReference type="NCBI Taxonomy" id="1036673"/>
    <lineage>
        <taxon>Bacteria</taxon>
        <taxon>Bacillati</taxon>
        <taxon>Bacillota</taxon>
        <taxon>Bacilli</taxon>
        <taxon>Bacillales</taxon>
        <taxon>Paenibacillaceae</taxon>
        <taxon>Paenibacillus</taxon>
    </lineage>
</organism>
<feature type="region of interest" description="Disordered" evidence="1">
    <location>
        <begin position="1"/>
        <end position="37"/>
    </location>
</feature>
<proteinExistence type="predicted"/>
<sequence>MLSEYFKTSPQKAAPSAGLFPPHSGFDAGVTRSEAEP</sequence>
<evidence type="ECO:0000256" key="1">
    <source>
        <dbReference type="SAM" id="MobiDB-lite"/>
    </source>
</evidence>
<dbReference type="KEGG" id="pms:KNP414_05284"/>
<dbReference type="EMBL" id="CP002869">
    <property type="protein sequence ID" value="AEI43808.1"/>
    <property type="molecule type" value="Genomic_DNA"/>
</dbReference>
<protein>
    <submittedName>
        <fullName evidence="2">Uncharacterized protein</fullName>
    </submittedName>
</protein>